<organism evidence="1 3">
    <name type="scientific">Heyndrickxia ginsengihumi</name>
    <dbReference type="NCBI Taxonomy" id="363870"/>
    <lineage>
        <taxon>Bacteria</taxon>
        <taxon>Bacillati</taxon>
        <taxon>Bacillota</taxon>
        <taxon>Bacilli</taxon>
        <taxon>Bacillales</taxon>
        <taxon>Bacillaceae</taxon>
        <taxon>Heyndrickxia</taxon>
    </lineage>
</organism>
<evidence type="ECO:0000313" key="4">
    <source>
        <dbReference type="Proteomes" id="UP000476934"/>
    </source>
</evidence>
<keyword evidence="2" id="KW-0413">Isomerase</keyword>
<accession>A0A0A6V8D0</accession>
<keyword evidence="4" id="KW-1185">Reference proteome</keyword>
<dbReference type="STRING" id="363870.NG54_16475"/>
<evidence type="ECO:0000313" key="1">
    <source>
        <dbReference type="EMBL" id="KHD84300.1"/>
    </source>
</evidence>
<dbReference type="AlphaFoldDB" id="A0A0A6V8D0"/>
<dbReference type="Proteomes" id="UP000476934">
    <property type="component" value="Unassembled WGS sequence"/>
</dbReference>
<dbReference type="Proteomes" id="UP000030588">
    <property type="component" value="Unassembled WGS sequence"/>
</dbReference>
<reference evidence="1 3" key="1">
    <citation type="submission" date="2014-10" db="EMBL/GenBank/DDBJ databases">
        <title>Draft genome of phytase producing Bacillus ginsengihumi strain M2.11.</title>
        <authorList>
            <person name="Toymentseva A."/>
            <person name="Boulygina E.A."/>
            <person name="Kazakov S.V."/>
            <person name="Kayumov I."/>
            <person name="Suleimanova A.D."/>
            <person name="Mardanova A.M."/>
            <person name="Maria S.N."/>
            <person name="Sergey M.Y."/>
            <person name="Sharipova M.R."/>
        </authorList>
    </citation>
    <scope>NUCLEOTIDE SEQUENCE [LARGE SCALE GENOMIC DNA]</scope>
    <source>
        <strain evidence="1 3">M2.11</strain>
    </source>
</reference>
<dbReference type="EMBL" id="JRUN01000073">
    <property type="protein sequence ID" value="KHD84300.1"/>
    <property type="molecule type" value="Genomic_DNA"/>
</dbReference>
<name>A0A0A6V8D0_9BACI</name>
<dbReference type="OrthoDB" id="2404998at2"/>
<gene>
    <name evidence="2" type="ORF">G4D61_01720</name>
    <name evidence="1" type="ORF">NG54_16475</name>
</gene>
<dbReference type="EMBL" id="JAAIWK010000002">
    <property type="protein sequence ID" value="NEY18685.1"/>
    <property type="molecule type" value="Genomic_DNA"/>
</dbReference>
<comment type="caution">
    <text evidence="1">The sequence shown here is derived from an EMBL/GenBank/DDBJ whole genome shotgun (WGS) entry which is preliminary data.</text>
</comment>
<proteinExistence type="predicted"/>
<evidence type="ECO:0000313" key="3">
    <source>
        <dbReference type="Proteomes" id="UP000030588"/>
    </source>
</evidence>
<reference evidence="2 4" key="2">
    <citation type="submission" date="2020-02" db="EMBL/GenBank/DDBJ databases">
        <authorList>
            <person name="Feng H."/>
        </authorList>
    </citation>
    <scope>NUCLEOTIDE SEQUENCE [LARGE SCALE GENOMIC DNA]</scope>
    <source>
        <strain evidence="2 4">Gsoil 114</strain>
    </source>
</reference>
<sequence length="163" mass="18691">MIIPVKGKVKFPITLDIGTWLFDDHKIDLDTYFEQDHSETNTDEEYLKKTGQFFDREIKEGAITQPPPKPNTHSKRQHMKTGSFGIKIDRFIRNAEPLDDAKDIVFETVNGDIRFPLTKLAELILAFSHKGKPLKDDGPLHILFDDGSNRENPIKFVSGLRIE</sequence>
<evidence type="ECO:0000313" key="2">
    <source>
        <dbReference type="EMBL" id="NEY18685.1"/>
    </source>
</evidence>
<dbReference type="GO" id="GO:0016853">
    <property type="term" value="F:isomerase activity"/>
    <property type="evidence" value="ECO:0007669"/>
    <property type="project" value="UniProtKB-KW"/>
</dbReference>
<dbReference type="RefSeq" id="WP_025730151.1">
    <property type="nucleotide sequence ID" value="NZ_JAAIWK010000002.1"/>
</dbReference>
<reference evidence="2 4" key="3">
    <citation type="submission" date="2020-03" db="EMBL/GenBank/DDBJ databases">
        <title>Bacillus aquiflavi sp. nov., isolated from yellow water of strong flavor Chinese baijiu in Yibin region of China.</title>
        <authorList>
            <person name="Xie J."/>
        </authorList>
    </citation>
    <scope>NUCLEOTIDE SEQUENCE [LARGE SCALE GENOMIC DNA]</scope>
    <source>
        <strain evidence="2 4">Gsoil 114</strain>
    </source>
</reference>
<protein>
    <submittedName>
        <fullName evidence="2">Peptidyl-prolyl cis-trans isomerase</fullName>
    </submittedName>
</protein>